<accession>A0A7G9Z9J2</accession>
<proteinExistence type="predicted"/>
<name>A0A7G9Z9J2_9EURY</name>
<dbReference type="PANTHER" id="PTHR30535:SF34">
    <property type="entry name" value="MOLYBDATE-BINDING PROTEIN MOLA"/>
    <property type="match status" value="1"/>
</dbReference>
<dbReference type="SUPFAM" id="SSF53807">
    <property type="entry name" value="Helical backbone' metal receptor"/>
    <property type="match status" value="1"/>
</dbReference>
<dbReference type="PROSITE" id="PS50983">
    <property type="entry name" value="FE_B12_PBP"/>
    <property type="match status" value="1"/>
</dbReference>
<reference evidence="2" key="1">
    <citation type="submission" date="2020-06" db="EMBL/GenBank/DDBJ databases">
        <title>Unique genomic features of the anaerobic methanotrophic archaea.</title>
        <authorList>
            <person name="Chadwick G.L."/>
            <person name="Skennerton C.T."/>
            <person name="Laso-Perez R."/>
            <person name="Leu A.O."/>
            <person name="Speth D.R."/>
            <person name="Yu H."/>
            <person name="Morgan-Lang C."/>
            <person name="Hatzenpichler R."/>
            <person name="Goudeau D."/>
            <person name="Malmstrom R."/>
            <person name="Brazelton W.J."/>
            <person name="Woyke T."/>
            <person name="Hallam S.J."/>
            <person name="Tyson G.W."/>
            <person name="Wegener G."/>
            <person name="Boetius A."/>
            <person name="Orphan V."/>
        </authorList>
    </citation>
    <scope>NUCLEOTIDE SEQUENCE</scope>
</reference>
<dbReference type="AlphaFoldDB" id="A0A7G9Z9J2"/>
<evidence type="ECO:0000259" key="1">
    <source>
        <dbReference type="PROSITE" id="PS50983"/>
    </source>
</evidence>
<sequence length="403" mass="44982">MRNVLSYILIMVLIGSTVLLTVMPAIATGIPGDDDGNDNLTEKELASNILNYMLGEGDLSLDELRDAAHIYAYWNGVPRTIVDTAERTVTIYKPVKKIVVLSSDGARALRILGDEDNVVGISETIQRHPYYFPEMSQEKSVGTWKEVDWEEIVALEPDLVITYATGSINADLAAEKLDPFGITVVGLYLYVTGEYEQIFDELEKLAILLEKEEAAEKYLKWHDEYETRVHDFIAGKEKPNVFMTFTDGSIGKIMEIASYGPGAIDYTLCEKAGGRPITEDFSTKYPKVSAEWVLTENPDIIILKGGGVFGGWDNEAEPADLIAQMMVGKNWDDITATENNKIYAVPWSITNGLEHIYGEVLLAKICHPELDIDPTEVYKEFLEDFMRVAYPEGKVLVYPPLAT</sequence>
<protein>
    <submittedName>
        <fullName evidence="2">Vitamin B12-binding protein</fullName>
    </submittedName>
</protein>
<evidence type="ECO:0000313" key="2">
    <source>
        <dbReference type="EMBL" id="QNO56926.1"/>
    </source>
</evidence>
<dbReference type="InterPro" id="IPR050902">
    <property type="entry name" value="ABC_Transporter_SBP"/>
</dbReference>
<feature type="domain" description="Fe/B12 periplasmic-binding" evidence="1">
    <location>
        <begin position="97"/>
        <end position="374"/>
    </location>
</feature>
<gene>
    <name evidence="2" type="primary">btuF</name>
    <name evidence="2" type="ORF">KMABBJJO_00005</name>
</gene>
<organism evidence="2">
    <name type="scientific">Candidatus Methanophaga sp. ANME-1 ERB7</name>
    <dbReference type="NCBI Taxonomy" id="2759913"/>
    <lineage>
        <taxon>Archaea</taxon>
        <taxon>Methanobacteriati</taxon>
        <taxon>Methanobacteriota</taxon>
        <taxon>Stenosarchaea group</taxon>
        <taxon>Methanomicrobia</taxon>
        <taxon>Candidatus Methanophagales</taxon>
        <taxon>Candidatus Methanophagaceae</taxon>
        <taxon>Candidatus Methanophaga</taxon>
    </lineage>
</organism>
<dbReference type="PANTHER" id="PTHR30535">
    <property type="entry name" value="VITAMIN B12-BINDING PROTEIN"/>
    <property type="match status" value="1"/>
</dbReference>
<dbReference type="EMBL" id="MT631673">
    <property type="protein sequence ID" value="QNO56926.1"/>
    <property type="molecule type" value="Genomic_DNA"/>
</dbReference>
<dbReference type="Gene3D" id="3.40.50.1980">
    <property type="entry name" value="Nitrogenase molybdenum iron protein domain"/>
    <property type="match status" value="2"/>
</dbReference>
<dbReference type="InterPro" id="IPR002491">
    <property type="entry name" value="ABC_transptr_periplasmic_BD"/>
</dbReference>
<dbReference type="Pfam" id="PF01497">
    <property type="entry name" value="Peripla_BP_2"/>
    <property type="match status" value="1"/>
</dbReference>